<dbReference type="AlphaFoldDB" id="T1CEG2"/>
<feature type="non-terminal residue" evidence="1">
    <location>
        <position position="79"/>
    </location>
</feature>
<reference evidence="1" key="1">
    <citation type="submission" date="2013-08" db="EMBL/GenBank/DDBJ databases">
        <authorList>
            <person name="Mendez C."/>
            <person name="Richter M."/>
            <person name="Ferrer M."/>
            <person name="Sanchez J."/>
        </authorList>
    </citation>
    <scope>NUCLEOTIDE SEQUENCE</scope>
</reference>
<dbReference type="GO" id="GO:0008745">
    <property type="term" value="F:N-acetylmuramoyl-L-alanine amidase activity"/>
    <property type="evidence" value="ECO:0007669"/>
    <property type="project" value="InterPro"/>
</dbReference>
<dbReference type="Gene3D" id="3.40.80.10">
    <property type="entry name" value="Peptidoglycan recognition protein-like"/>
    <property type="match status" value="1"/>
</dbReference>
<evidence type="ECO:0000313" key="1">
    <source>
        <dbReference type="EMBL" id="EQD80917.1"/>
    </source>
</evidence>
<sequence>MIGAPFTPLQPVAGQAAANPLSPPSPPLAIDAATGLLAGARQVLSPHCDSRPPGTTLELIVIHGISLPPGEFGGPWIDR</sequence>
<accession>T1CEG2</accession>
<dbReference type="EMBL" id="AUZX01000290">
    <property type="protein sequence ID" value="EQD80917.1"/>
    <property type="molecule type" value="Genomic_DNA"/>
</dbReference>
<organism evidence="1">
    <name type="scientific">mine drainage metagenome</name>
    <dbReference type="NCBI Taxonomy" id="410659"/>
    <lineage>
        <taxon>unclassified sequences</taxon>
        <taxon>metagenomes</taxon>
        <taxon>ecological metagenomes</taxon>
    </lineage>
</organism>
<comment type="caution">
    <text evidence="1">The sequence shown here is derived from an EMBL/GenBank/DDBJ whole genome shotgun (WGS) entry which is preliminary data.</text>
</comment>
<dbReference type="SUPFAM" id="SSF55846">
    <property type="entry name" value="N-acetylmuramoyl-L-alanine amidase-like"/>
    <property type="match status" value="1"/>
</dbReference>
<protein>
    <submittedName>
        <fullName evidence="1">N-acetyl-anhydromuranmyl-L-alanine amidase</fullName>
    </submittedName>
</protein>
<dbReference type="GO" id="GO:0009253">
    <property type="term" value="P:peptidoglycan catabolic process"/>
    <property type="evidence" value="ECO:0007669"/>
    <property type="project" value="InterPro"/>
</dbReference>
<reference evidence="1" key="2">
    <citation type="journal article" date="2014" name="ISME J.">
        <title>Microbial stratification in low pH oxic and suboxic macroscopic growths along an acid mine drainage.</title>
        <authorList>
            <person name="Mendez-Garcia C."/>
            <person name="Mesa V."/>
            <person name="Sprenger R.R."/>
            <person name="Richter M."/>
            <person name="Diez M.S."/>
            <person name="Solano J."/>
            <person name="Bargiela R."/>
            <person name="Golyshina O.V."/>
            <person name="Manteca A."/>
            <person name="Ramos J.L."/>
            <person name="Gallego J.R."/>
            <person name="Llorente I."/>
            <person name="Martins Dos Santos V.A."/>
            <person name="Jensen O.N."/>
            <person name="Pelaez A.I."/>
            <person name="Sanchez J."/>
            <person name="Ferrer M."/>
        </authorList>
    </citation>
    <scope>NUCLEOTIDE SEQUENCE</scope>
</reference>
<proteinExistence type="predicted"/>
<dbReference type="InterPro" id="IPR036505">
    <property type="entry name" value="Amidase/PGRP_sf"/>
</dbReference>
<gene>
    <name evidence="1" type="ORF">B1A_00382</name>
</gene>
<name>T1CEG2_9ZZZZ</name>